<dbReference type="EMBL" id="MFSQ01000040">
    <property type="protein sequence ID" value="OGI41052.1"/>
    <property type="molecule type" value="Genomic_DNA"/>
</dbReference>
<evidence type="ECO:0000313" key="1">
    <source>
        <dbReference type="EMBL" id="OGI41052.1"/>
    </source>
</evidence>
<accession>A0A1F6T7E4</accession>
<sequence length="121" mass="12346">MEMPVAAAVDITLRSERAVGGGAVKGIDPVAIDGDFFEGGGLQSFPERFALGQPVTDFDLGEFGGEGQAVLPAVVLAHLEQEHAQGVVAGEAGIGDVAVMPDGLDEFVESLHGGVVLGIYI</sequence>
<proteinExistence type="predicted"/>
<dbReference type="AlphaFoldDB" id="A0A1F6T7E4"/>
<evidence type="ECO:0000313" key="2">
    <source>
        <dbReference type="Proteomes" id="UP000178379"/>
    </source>
</evidence>
<organism evidence="1 2">
    <name type="scientific">Candidatus Muproteobacteria bacterium RBG_16_62_13</name>
    <dbReference type="NCBI Taxonomy" id="1817756"/>
    <lineage>
        <taxon>Bacteria</taxon>
        <taxon>Pseudomonadati</taxon>
        <taxon>Pseudomonadota</taxon>
        <taxon>Candidatus Muproteobacteria</taxon>
    </lineage>
</organism>
<reference evidence="1 2" key="1">
    <citation type="journal article" date="2016" name="Nat. Commun.">
        <title>Thousands of microbial genomes shed light on interconnected biogeochemical processes in an aquifer system.</title>
        <authorList>
            <person name="Anantharaman K."/>
            <person name="Brown C.T."/>
            <person name="Hug L.A."/>
            <person name="Sharon I."/>
            <person name="Castelle C.J."/>
            <person name="Probst A.J."/>
            <person name="Thomas B.C."/>
            <person name="Singh A."/>
            <person name="Wilkins M.J."/>
            <person name="Karaoz U."/>
            <person name="Brodie E.L."/>
            <person name="Williams K.H."/>
            <person name="Hubbard S.S."/>
            <person name="Banfield J.F."/>
        </authorList>
    </citation>
    <scope>NUCLEOTIDE SEQUENCE [LARGE SCALE GENOMIC DNA]</scope>
</reference>
<comment type="caution">
    <text evidence="1">The sequence shown here is derived from an EMBL/GenBank/DDBJ whole genome shotgun (WGS) entry which is preliminary data.</text>
</comment>
<name>A0A1F6T7E4_9PROT</name>
<dbReference type="Proteomes" id="UP000178379">
    <property type="component" value="Unassembled WGS sequence"/>
</dbReference>
<gene>
    <name evidence="1" type="ORF">A2140_09610</name>
</gene>
<dbReference type="STRING" id="1817756.A2140_09610"/>
<protein>
    <submittedName>
        <fullName evidence="1">Uncharacterized protein</fullName>
    </submittedName>
</protein>